<reference evidence="1" key="1">
    <citation type="submission" date="2020-05" db="EMBL/GenBank/DDBJ databases">
        <authorList>
            <person name="Chiriac C."/>
            <person name="Salcher M."/>
            <person name="Ghai R."/>
            <person name="Kavagutti S V."/>
        </authorList>
    </citation>
    <scope>NUCLEOTIDE SEQUENCE</scope>
</reference>
<name>A0A6J5Z4Z8_9ZZZZ</name>
<evidence type="ECO:0000313" key="1">
    <source>
        <dbReference type="EMBL" id="CAB4336468.1"/>
    </source>
</evidence>
<proteinExistence type="predicted"/>
<dbReference type="EMBL" id="CAESAO010000010">
    <property type="protein sequence ID" value="CAB4336468.1"/>
    <property type="molecule type" value="Genomic_DNA"/>
</dbReference>
<sequence length="100" mass="11067">MSTVIEFTMHANPGQYEHLLEVYSEFAEYMKVSHEGLSQVLVVGDPASGLVQGIGVFDTIEQAEVVNSEEVFADFNSKVTPLISGSPERVELHLVHTFTR</sequence>
<gene>
    <name evidence="1" type="ORF">UFOPK3522_00223</name>
</gene>
<accession>A0A6J5Z4Z8</accession>
<organism evidence="1">
    <name type="scientific">freshwater metagenome</name>
    <dbReference type="NCBI Taxonomy" id="449393"/>
    <lineage>
        <taxon>unclassified sequences</taxon>
        <taxon>metagenomes</taxon>
        <taxon>ecological metagenomes</taxon>
    </lineage>
</organism>
<protein>
    <submittedName>
        <fullName evidence="1">Unannotated protein</fullName>
    </submittedName>
</protein>
<dbReference type="AlphaFoldDB" id="A0A6J5Z4Z8"/>